<dbReference type="Pfam" id="PF04640">
    <property type="entry name" value="PLATZ"/>
    <property type="match status" value="1"/>
</dbReference>
<organism evidence="2 3">
    <name type="scientific">Daucus carota subsp. sativus</name>
    <name type="common">Carrot</name>
    <dbReference type="NCBI Taxonomy" id="79200"/>
    <lineage>
        <taxon>Eukaryota</taxon>
        <taxon>Viridiplantae</taxon>
        <taxon>Streptophyta</taxon>
        <taxon>Embryophyta</taxon>
        <taxon>Tracheophyta</taxon>
        <taxon>Spermatophyta</taxon>
        <taxon>Magnoliopsida</taxon>
        <taxon>eudicotyledons</taxon>
        <taxon>Gunneridae</taxon>
        <taxon>Pentapetalae</taxon>
        <taxon>asterids</taxon>
        <taxon>campanulids</taxon>
        <taxon>Apiales</taxon>
        <taxon>Apiaceae</taxon>
        <taxon>Apioideae</taxon>
        <taxon>Scandiceae</taxon>
        <taxon>Daucinae</taxon>
        <taxon>Daucus</taxon>
        <taxon>Daucus sect. Daucus</taxon>
    </lineage>
</organism>
<accession>A0AAF0W7Q1</accession>
<dbReference type="PANTHER" id="PTHR31065">
    <property type="entry name" value="PLATZ TRANSCRIPTION FACTOR FAMILY PROTEIN"/>
    <property type="match status" value="1"/>
</dbReference>
<dbReference type="PANTHER" id="PTHR31065:SF46">
    <property type="entry name" value="PLATZ TRANSCRIPTION FACTOR FAMILY PROTEIN-RELATED"/>
    <property type="match status" value="1"/>
</dbReference>
<name>A0AAF0W7Q1_DAUCS</name>
<sequence>MEGGDIVMKPAWLEGLLSETFFETCGLHDTSRKNEKNIFCLDCCHSFCPHCLPLHNSHPLLQVRRYVYHDVIRLDEVEKILDCSNIQPYTTNNAKVIFLNQRPFRSSKDTANTCFTCQRILQEPFHFCSLSCKVDHVVDEGEDLSSIILGFKESNESEFARAQFEGLRMDSDDGGGVITPDSILEAPSHFHASSSCSSHDMGSSSIVHQIPKKKKGRDHIPGIMCSPGNRRKGAPHRSPLS</sequence>
<evidence type="ECO:0000313" key="3">
    <source>
        <dbReference type="Proteomes" id="UP000077755"/>
    </source>
</evidence>
<evidence type="ECO:0000256" key="1">
    <source>
        <dbReference type="SAM" id="MobiDB-lite"/>
    </source>
</evidence>
<dbReference type="AlphaFoldDB" id="A0AAF0W7Q1"/>
<reference evidence="2" key="2">
    <citation type="submission" date="2022-03" db="EMBL/GenBank/DDBJ databases">
        <title>Draft title - Genomic analysis of global carrot germplasm unveils the trajectory of domestication and the origin of high carotenoid orange carrot.</title>
        <authorList>
            <person name="Iorizzo M."/>
            <person name="Ellison S."/>
            <person name="Senalik D."/>
            <person name="Macko-Podgorni A."/>
            <person name="Grzebelus D."/>
            <person name="Bostan H."/>
            <person name="Rolling W."/>
            <person name="Curaba J."/>
            <person name="Simon P."/>
        </authorList>
    </citation>
    <scope>NUCLEOTIDE SEQUENCE</scope>
    <source>
        <tissue evidence="2">Leaf</tissue>
    </source>
</reference>
<evidence type="ECO:0000313" key="2">
    <source>
        <dbReference type="EMBL" id="WOG84817.1"/>
    </source>
</evidence>
<feature type="region of interest" description="Disordered" evidence="1">
    <location>
        <begin position="209"/>
        <end position="241"/>
    </location>
</feature>
<protein>
    <recommendedName>
        <fullName evidence="4">B box-type domain-containing protein</fullName>
    </recommendedName>
</protein>
<gene>
    <name evidence="2" type="ORF">DCAR_0104002</name>
</gene>
<proteinExistence type="predicted"/>
<dbReference type="InterPro" id="IPR006734">
    <property type="entry name" value="PLATZ"/>
</dbReference>
<keyword evidence="3" id="KW-1185">Reference proteome</keyword>
<dbReference type="EMBL" id="CP093343">
    <property type="protein sequence ID" value="WOG84817.1"/>
    <property type="molecule type" value="Genomic_DNA"/>
</dbReference>
<reference evidence="2" key="1">
    <citation type="journal article" date="2016" name="Nat. Genet.">
        <title>A high-quality carrot genome assembly provides new insights into carotenoid accumulation and asterid genome evolution.</title>
        <authorList>
            <person name="Iorizzo M."/>
            <person name="Ellison S."/>
            <person name="Senalik D."/>
            <person name="Zeng P."/>
            <person name="Satapoomin P."/>
            <person name="Huang J."/>
            <person name="Bowman M."/>
            <person name="Iovene M."/>
            <person name="Sanseverino W."/>
            <person name="Cavagnaro P."/>
            <person name="Yildiz M."/>
            <person name="Macko-Podgorni A."/>
            <person name="Moranska E."/>
            <person name="Grzebelus E."/>
            <person name="Grzebelus D."/>
            <person name="Ashrafi H."/>
            <person name="Zheng Z."/>
            <person name="Cheng S."/>
            <person name="Spooner D."/>
            <person name="Van Deynze A."/>
            <person name="Simon P."/>
        </authorList>
    </citation>
    <scope>NUCLEOTIDE SEQUENCE</scope>
    <source>
        <tissue evidence="2">Leaf</tissue>
    </source>
</reference>
<evidence type="ECO:0008006" key="4">
    <source>
        <dbReference type="Google" id="ProtNLM"/>
    </source>
</evidence>
<dbReference type="Proteomes" id="UP000077755">
    <property type="component" value="Chromosome 1"/>
</dbReference>